<dbReference type="InterPro" id="IPR016192">
    <property type="entry name" value="APOBEC/CMP_deaminase_Zn-bd"/>
</dbReference>
<evidence type="ECO:0000256" key="6">
    <source>
        <dbReference type="ARBA" id="ARBA00022833"/>
    </source>
</evidence>
<keyword evidence="11" id="KW-1185">Reference proteome</keyword>
<dbReference type="CDD" id="cd01284">
    <property type="entry name" value="Riboflavin_deaminase-reductase"/>
    <property type="match status" value="1"/>
</dbReference>
<dbReference type="FunFam" id="3.40.140.10:FF:000025">
    <property type="entry name" value="Riboflavin biosynthesis protein RibD"/>
    <property type="match status" value="1"/>
</dbReference>
<dbReference type="Proteomes" id="UP001210211">
    <property type="component" value="Unassembled WGS sequence"/>
</dbReference>
<sequence length="390" mass="42757">MGLSSLLPTPTSIKPFTNNSRRCASIAWKNPVRRIYIRCEAIRDDGFYIRRCVELARSALGHTSPNPMVGCVIVRDGEIVGEGFHPKAGQPHAEVFALRDAGDLAEGATAYVSLEPCNHFGRTPPCTEALIKARVKKVVVGMTDPNPIVYSKGIERLRQEGIEVITGVEENLCRKLNEFFVHRMLTGKPFVTIRYSLSANGQVVNEIGEGAAEAGGYYSKLLQEYDGVIISSNLAETSMFPKSKETGANQPVYIVIAQGRGSVLKLKSLHEDTATNVVVLTDKTIAVDGKYEVETVVMENLSLNSVIDYCSSRGLSGVFVDIRGDDGSIRNLLKNFHENNLVNKVIMEVLPVWGLGEGHQGLELGLNNLRLKDLESRVMNGNVLVEGYFC</sequence>
<dbReference type="PROSITE" id="PS00903">
    <property type="entry name" value="CYT_DCMP_DEAMINASES_1"/>
    <property type="match status" value="1"/>
</dbReference>
<dbReference type="PIRSF" id="PIRSF006769">
    <property type="entry name" value="RibD"/>
    <property type="match status" value="1"/>
</dbReference>
<evidence type="ECO:0000259" key="9">
    <source>
        <dbReference type="PROSITE" id="PS51747"/>
    </source>
</evidence>
<keyword evidence="4" id="KW-0479">Metal-binding</keyword>
<name>A0AAD5WB06_9POAL</name>
<keyword evidence="6" id="KW-0862">Zinc</keyword>
<comment type="cofactor">
    <cofactor evidence="1">
        <name>Zn(2+)</name>
        <dbReference type="ChEBI" id="CHEBI:29105"/>
    </cofactor>
</comment>
<dbReference type="Gene3D" id="3.40.430.10">
    <property type="entry name" value="Dihydrofolate Reductase, subunit A"/>
    <property type="match status" value="1"/>
</dbReference>
<evidence type="ECO:0000256" key="3">
    <source>
        <dbReference type="ARBA" id="ARBA00012766"/>
    </source>
</evidence>
<dbReference type="SUPFAM" id="SSF53597">
    <property type="entry name" value="Dihydrofolate reductase-like"/>
    <property type="match status" value="1"/>
</dbReference>
<evidence type="ECO:0000256" key="7">
    <source>
        <dbReference type="ARBA" id="ARBA00058389"/>
    </source>
</evidence>
<evidence type="ECO:0000256" key="8">
    <source>
        <dbReference type="ARBA" id="ARBA00070721"/>
    </source>
</evidence>
<proteinExistence type="predicted"/>
<dbReference type="EMBL" id="JAMRDG010000002">
    <property type="protein sequence ID" value="KAJ3685420.1"/>
    <property type="molecule type" value="Genomic_DNA"/>
</dbReference>
<organism evidence="10 11">
    <name type="scientific">Rhynchospora tenuis</name>
    <dbReference type="NCBI Taxonomy" id="198213"/>
    <lineage>
        <taxon>Eukaryota</taxon>
        <taxon>Viridiplantae</taxon>
        <taxon>Streptophyta</taxon>
        <taxon>Embryophyta</taxon>
        <taxon>Tracheophyta</taxon>
        <taxon>Spermatophyta</taxon>
        <taxon>Magnoliopsida</taxon>
        <taxon>Liliopsida</taxon>
        <taxon>Poales</taxon>
        <taxon>Cyperaceae</taxon>
        <taxon>Cyperoideae</taxon>
        <taxon>Rhynchosporeae</taxon>
        <taxon>Rhynchospora</taxon>
    </lineage>
</organism>
<dbReference type="GO" id="GO:0009231">
    <property type="term" value="P:riboflavin biosynthetic process"/>
    <property type="evidence" value="ECO:0007669"/>
    <property type="project" value="InterPro"/>
</dbReference>
<dbReference type="InterPro" id="IPR024072">
    <property type="entry name" value="DHFR-like_dom_sf"/>
</dbReference>
<dbReference type="SUPFAM" id="SSF53927">
    <property type="entry name" value="Cytidine deaminase-like"/>
    <property type="match status" value="1"/>
</dbReference>
<dbReference type="PROSITE" id="PS51747">
    <property type="entry name" value="CYT_DCMP_DEAMINASES_2"/>
    <property type="match status" value="1"/>
</dbReference>
<dbReference type="InterPro" id="IPR016193">
    <property type="entry name" value="Cytidine_deaminase-like"/>
</dbReference>
<feature type="domain" description="CMP/dCMP-type deaminase" evidence="9">
    <location>
        <begin position="43"/>
        <end position="165"/>
    </location>
</feature>
<dbReference type="GO" id="GO:0008835">
    <property type="term" value="F:diaminohydroxyphosphoribosylaminopyrimidine deaminase activity"/>
    <property type="evidence" value="ECO:0007669"/>
    <property type="project" value="UniProtKB-EC"/>
</dbReference>
<dbReference type="InterPro" id="IPR002125">
    <property type="entry name" value="CMP_dCMP_dom"/>
</dbReference>
<dbReference type="GO" id="GO:0008270">
    <property type="term" value="F:zinc ion binding"/>
    <property type="evidence" value="ECO:0007669"/>
    <property type="project" value="InterPro"/>
</dbReference>
<dbReference type="InterPro" id="IPR004794">
    <property type="entry name" value="Eubact_RibD"/>
</dbReference>
<keyword evidence="5" id="KW-0378">Hydrolase</keyword>
<comment type="pathway">
    <text evidence="2">Cofactor biosynthesis; riboflavin biosynthesis; 5-amino-6-(D-ribitylamino)uracil from GTP: step 2/4.</text>
</comment>
<dbReference type="Pfam" id="PF00383">
    <property type="entry name" value="dCMP_cyt_deam_1"/>
    <property type="match status" value="1"/>
</dbReference>
<dbReference type="AlphaFoldDB" id="A0AAD5WB06"/>
<evidence type="ECO:0000256" key="4">
    <source>
        <dbReference type="ARBA" id="ARBA00022723"/>
    </source>
</evidence>
<dbReference type="PANTHER" id="PTHR11079:SF162">
    <property type="entry name" value="RIBOFLAVIN BIOSYNTHESIS PROTEIN PYRD, CHLOROPLASTIC"/>
    <property type="match status" value="1"/>
</dbReference>
<comment type="function">
    <text evidence="7">Monofunctional pyrimidine deaminase involved in the riboflavin biosynthesis pathway. Also has a reductase domain that lacks catalytically essential substrate-binding residues.</text>
</comment>
<gene>
    <name evidence="10" type="ORF">LUZ61_014584</name>
</gene>
<evidence type="ECO:0000256" key="5">
    <source>
        <dbReference type="ARBA" id="ARBA00022801"/>
    </source>
</evidence>
<accession>A0AAD5WB06</accession>
<evidence type="ECO:0000256" key="2">
    <source>
        <dbReference type="ARBA" id="ARBA00004882"/>
    </source>
</evidence>
<dbReference type="Gene3D" id="3.40.140.10">
    <property type="entry name" value="Cytidine Deaminase, domain 2"/>
    <property type="match status" value="1"/>
</dbReference>
<evidence type="ECO:0000313" key="11">
    <source>
        <dbReference type="Proteomes" id="UP001210211"/>
    </source>
</evidence>
<dbReference type="EC" id="3.5.4.26" evidence="3"/>
<evidence type="ECO:0000256" key="1">
    <source>
        <dbReference type="ARBA" id="ARBA00001947"/>
    </source>
</evidence>
<dbReference type="NCBIfam" id="TIGR00326">
    <property type="entry name" value="eubact_ribD"/>
    <property type="match status" value="1"/>
</dbReference>
<comment type="caution">
    <text evidence="10">The sequence shown here is derived from an EMBL/GenBank/DDBJ whole genome shotgun (WGS) entry which is preliminary data.</text>
</comment>
<reference evidence="10 11" key="1">
    <citation type="journal article" date="2022" name="Cell">
        <title>Repeat-based holocentromeres influence genome architecture and karyotype evolution.</title>
        <authorList>
            <person name="Hofstatter P.G."/>
            <person name="Thangavel G."/>
            <person name="Lux T."/>
            <person name="Neumann P."/>
            <person name="Vondrak T."/>
            <person name="Novak P."/>
            <person name="Zhang M."/>
            <person name="Costa L."/>
            <person name="Castellani M."/>
            <person name="Scott A."/>
            <person name="Toegelov H."/>
            <person name="Fuchs J."/>
            <person name="Mata-Sucre Y."/>
            <person name="Dias Y."/>
            <person name="Vanzela A.L.L."/>
            <person name="Huettel B."/>
            <person name="Almeida C.C.S."/>
            <person name="Simkova H."/>
            <person name="Souza G."/>
            <person name="Pedrosa-Harand A."/>
            <person name="Macas J."/>
            <person name="Mayer K.F.X."/>
            <person name="Houben A."/>
            <person name="Marques A."/>
        </authorList>
    </citation>
    <scope>NUCLEOTIDE SEQUENCE [LARGE SCALE GENOMIC DNA]</scope>
    <source>
        <strain evidence="10">RhyTen1mFocal</strain>
    </source>
</reference>
<evidence type="ECO:0000313" key="10">
    <source>
        <dbReference type="EMBL" id="KAJ3685420.1"/>
    </source>
</evidence>
<protein>
    <recommendedName>
        <fullName evidence="8">Riboflavin biosynthesis protein PYRD, chloroplastic</fullName>
        <ecNumber evidence="3">3.5.4.26</ecNumber>
    </recommendedName>
</protein>
<dbReference type="PANTHER" id="PTHR11079">
    <property type="entry name" value="CYTOSINE DEAMINASE FAMILY MEMBER"/>
    <property type="match status" value="1"/>
</dbReference>